<organism evidence="2 3">
    <name type="scientific">Azoarcus indigens</name>
    <dbReference type="NCBI Taxonomy" id="29545"/>
    <lineage>
        <taxon>Bacteria</taxon>
        <taxon>Pseudomonadati</taxon>
        <taxon>Pseudomonadota</taxon>
        <taxon>Betaproteobacteria</taxon>
        <taxon>Rhodocyclales</taxon>
        <taxon>Zoogloeaceae</taxon>
        <taxon>Azoarcus</taxon>
    </lineage>
</organism>
<proteinExistence type="predicted"/>
<accession>A0A4R6EFT4</accession>
<reference evidence="2 3" key="1">
    <citation type="submission" date="2019-03" db="EMBL/GenBank/DDBJ databases">
        <title>Genomic Encyclopedia of Type Strains, Phase IV (KMG-IV): sequencing the most valuable type-strain genomes for metagenomic binning, comparative biology and taxonomic classification.</title>
        <authorList>
            <person name="Goeker M."/>
        </authorList>
    </citation>
    <scope>NUCLEOTIDE SEQUENCE [LARGE SCALE GENOMIC DNA]</scope>
    <source>
        <strain evidence="2 3">DSM 12121</strain>
    </source>
</reference>
<dbReference type="EMBL" id="SNVV01000001">
    <property type="protein sequence ID" value="TDN57154.1"/>
    <property type="molecule type" value="Genomic_DNA"/>
</dbReference>
<evidence type="ECO:0000313" key="2">
    <source>
        <dbReference type="EMBL" id="TDN57154.1"/>
    </source>
</evidence>
<dbReference type="PANTHER" id="PTHR43664:SF1">
    <property type="entry name" value="BETA-METHYLMALYL-COA DEHYDRATASE"/>
    <property type="match status" value="1"/>
</dbReference>
<dbReference type="CDD" id="cd03454">
    <property type="entry name" value="YdeM"/>
    <property type="match status" value="1"/>
</dbReference>
<dbReference type="InterPro" id="IPR029069">
    <property type="entry name" value="HotDog_dom_sf"/>
</dbReference>
<dbReference type="SUPFAM" id="SSF54637">
    <property type="entry name" value="Thioesterase/thiol ester dehydrase-isomerase"/>
    <property type="match status" value="1"/>
</dbReference>
<sequence length="167" mass="18033">MTQESAQHTAQQTRFDRSKPYYLDDIQVGMRFTSASHALEESQIKAFAGEFDPQPFHLDDEAARGTLFGGLAASGWHTAALTMRLLVEGGAPIAGGIIGAGGEVSWPRPTRPGDVLTVVSEVLEVTPSRSKPDRGIVTLRSETRNQHGDVLQVLTSRLVVPRRQAAG</sequence>
<dbReference type="Pfam" id="PF01575">
    <property type="entry name" value="MaoC_dehydratas"/>
    <property type="match status" value="1"/>
</dbReference>
<comment type="caution">
    <text evidence="2">The sequence shown here is derived from an EMBL/GenBank/DDBJ whole genome shotgun (WGS) entry which is preliminary data.</text>
</comment>
<dbReference type="Proteomes" id="UP000295129">
    <property type="component" value="Unassembled WGS sequence"/>
</dbReference>
<feature type="domain" description="MaoC-like" evidence="1">
    <location>
        <begin position="35"/>
        <end position="139"/>
    </location>
</feature>
<gene>
    <name evidence="2" type="ORF">C7389_101540</name>
</gene>
<name>A0A4R6EFT4_9RHOO</name>
<dbReference type="InterPro" id="IPR052342">
    <property type="entry name" value="MCH/BMMD"/>
</dbReference>
<evidence type="ECO:0000259" key="1">
    <source>
        <dbReference type="Pfam" id="PF01575"/>
    </source>
</evidence>
<dbReference type="PANTHER" id="PTHR43664">
    <property type="entry name" value="MONOAMINE OXIDASE-RELATED"/>
    <property type="match status" value="1"/>
</dbReference>
<dbReference type="Gene3D" id="3.10.129.10">
    <property type="entry name" value="Hotdog Thioesterase"/>
    <property type="match status" value="1"/>
</dbReference>
<keyword evidence="3" id="KW-1185">Reference proteome</keyword>
<dbReference type="RefSeq" id="WP_133588069.1">
    <property type="nucleotide sequence ID" value="NZ_SNVV01000001.1"/>
</dbReference>
<evidence type="ECO:0000313" key="3">
    <source>
        <dbReference type="Proteomes" id="UP000295129"/>
    </source>
</evidence>
<dbReference type="OrthoDB" id="5298629at2"/>
<dbReference type="AlphaFoldDB" id="A0A4R6EFT4"/>
<dbReference type="InterPro" id="IPR002539">
    <property type="entry name" value="MaoC-like_dom"/>
</dbReference>
<protein>
    <submittedName>
        <fullName evidence="2">Acyl dehydratase</fullName>
    </submittedName>
</protein>